<evidence type="ECO:0000313" key="5">
    <source>
        <dbReference type="Proteomes" id="UP000605970"/>
    </source>
</evidence>
<protein>
    <submittedName>
        <fullName evidence="4">Fe2OG dioxygenase domain-containing protein</fullName>
    </submittedName>
</protein>
<evidence type="ECO:0000259" key="2">
    <source>
        <dbReference type="Pfam" id="PF08336"/>
    </source>
</evidence>
<reference evidence="4" key="1">
    <citation type="journal article" date="2020" name="Ecol. Evol.">
        <title>Genome structure and content of the rice root-knot nematode (Meloidogyne graminicola).</title>
        <authorList>
            <person name="Phan N.T."/>
            <person name="Danchin E.G.J."/>
            <person name="Klopp C."/>
            <person name="Perfus-Barbeoch L."/>
            <person name="Kozlowski D.K."/>
            <person name="Koutsovoulos G.D."/>
            <person name="Lopez-Roques C."/>
            <person name="Bouchez O."/>
            <person name="Zahm M."/>
            <person name="Besnard G."/>
            <person name="Bellafiore S."/>
        </authorList>
    </citation>
    <scope>NUCLEOTIDE SEQUENCE</scope>
    <source>
        <strain evidence="4">VN-18</strain>
    </source>
</reference>
<feature type="domain" description="Prolyl 4-hydroxylase peptide-substrate-binding" evidence="3">
    <location>
        <begin position="94"/>
        <end position="186"/>
    </location>
</feature>
<sequence>MPTHKIKLKLFTSSAELQQLINIENKIPKIIENYIILENERLENLKETRFPTEDDLNGAIQGLLRLQDTYKLKTKDLANGILLNNINIKKQMNVKDCYEIGMNAFNEKDYYHSLLWIQEAYERNLYEESPEIDGPNESEILNILSISLYKQGNLKRALEINNKLIKIDPYYPNAINNSKLYEQELKK</sequence>
<keyword evidence="4" id="KW-0560">Oxidoreductase</keyword>
<dbReference type="GO" id="GO:0004656">
    <property type="term" value="F:procollagen-proline 4-dioxygenase activity"/>
    <property type="evidence" value="ECO:0007669"/>
    <property type="project" value="InterPro"/>
</dbReference>
<dbReference type="OrthoDB" id="5850448at2759"/>
<dbReference type="InterPro" id="IPR059068">
    <property type="entry name" value="TPR_P4H"/>
</dbReference>
<dbReference type="Gene3D" id="1.25.40.10">
    <property type="entry name" value="Tetratricopeptide repeat domain"/>
    <property type="match status" value="1"/>
</dbReference>
<dbReference type="GO" id="GO:0005783">
    <property type="term" value="C:endoplasmic reticulum"/>
    <property type="evidence" value="ECO:0007669"/>
    <property type="project" value="InterPro"/>
</dbReference>
<feature type="domain" description="Prolyl 4-hydroxylase N-terminal" evidence="2">
    <location>
        <begin position="47"/>
        <end position="82"/>
    </location>
</feature>
<dbReference type="InterPro" id="IPR013547">
    <property type="entry name" value="P4H_N"/>
</dbReference>
<accession>A0A8S9ZBT1</accession>
<dbReference type="Proteomes" id="UP000605970">
    <property type="component" value="Unassembled WGS sequence"/>
</dbReference>
<dbReference type="EMBL" id="JABEBT010000183">
    <property type="protein sequence ID" value="KAF7626045.1"/>
    <property type="molecule type" value="Genomic_DNA"/>
</dbReference>
<dbReference type="AlphaFoldDB" id="A0A8S9ZBT1"/>
<evidence type="ECO:0000313" key="4">
    <source>
        <dbReference type="EMBL" id="KAF7626045.1"/>
    </source>
</evidence>
<name>A0A8S9ZBT1_9BILA</name>
<dbReference type="SUPFAM" id="SSF48452">
    <property type="entry name" value="TPR-like"/>
    <property type="match status" value="1"/>
</dbReference>
<keyword evidence="5" id="KW-1185">Reference proteome</keyword>
<keyword evidence="4" id="KW-0223">Dioxygenase</keyword>
<organism evidence="4 5">
    <name type="scientific">Meloidogyne graminicola</name>
    <dbReference type="NCBI Taxonomy" id="189291"/>
    <lineage>
        <taxon>Eukaryota</taxon>
        <taxon>Metazoa</taxon>
        <taxon>Ecdysozoa</taxon>
        <taxon>Nematoda</taxon>
        <taxon>Chromadorea</taxon>
        <taxon>Rhabditida</taxon>
        <taxon>Tylenchina</taxon>
        <taxon>Tylenchomorpha</taxon>
        <taxon>Tylenchoidea</taxon>
        <taxon>Meloidogynidae</taxon>
        <taxon>Meloidogyninae</taxon>
        <taxon>Meloidogyne</taxon>
    </lineage>
</organism>
<feature type="repeat" description="TPR" evidence="1">
    <location>
        <begin position="138"/>
        <end position="171"/>
    </location>
</feature>
<dbReference type="Pfam" id="PF08336">
    <property type="entry name" value="P4Ha_N"/>
    <property type="match status" value="1"/>
</dbReference>
<dbReference type="Pfam" id="PF23558">
    <property type="entry name" value="TPR_P4H"/>
    <property type="match status" value="1"/>
</dbReference>
<evidence type="ECO:0000259" key="3">
    <source>
        <dbReference type="Pfam" id="PF23558"/>
    </source>
</evidence>
<dbReference type="InterPro" id="IPR019734">
    <property type="entry name" value="TPR_rpt"/>
</dbReference>
<dbReference type="InterPro" id="IPR011990">
    <property type="entry name" value="TPR-like_helical_dom_sf"/>
</dbReference>
<comment type="caution">
    <text evidence="4">The sequence shown here is derived from an EMBL/GenBank/DDBJ whole genome shotgun (WGS) entry which is preliminary data.</text>
</comment>
<gene>
    <name evidence="4" type="ORF">Mgra_00009786</name>
</gene>
<dbReference type="FunFam" id="1.25.40.10:FF:000006">
    <property type="entry name" value="Prolyl 4-hydroxylase subunit alpha 2"/>
    <property type="match status" value="1"/>
</dbReference>
<evidence type="ECO:0000256" key="1">
    <source>
        <dbReference type="PROSITE-ProRule" id="PRU00339"/>
    </source>
</evidence>
<keyword evidence="1" id="KW-0802">TPR repeat</keyword>
<proteinExistence type="predicted"/>
<dbReference type="PROSITE" id="PS50005">
    <property type="entry name" value="TPR"/>
    <property type="match status" value="1"/>
</dbReference>